<evidence type="ECO:0000256" key="2">
    <source>
        <dbReference type="SAM" id="MobiDB-lite"/>
    </source>
</evidence>
<keyword evidence="4" id="KW-1185">Reference proteome</keyword>
<accession>A0A136IMZ3</accession>
<organism evidence="3 4">
    <name type="scientific">Microdochium bolleyi</name>
    <dbReference type="NCBI Taxonomy" id="196109"/>
    <lineage>
        <taxon>Eukaryota</taxon>
        <taxon>Fungi</taxon>
        <taxon>Dikarya</taxon>
        <taxon>Ascomycota</taxon>
        <taxon>Pezizomycotina</taxon>
        <taxon>Sordariomycetes</taxon>
        <taxon>Xylariomycetidae</taxon>
        <taxon>Xylariales</taxon>
        <taxon>Microdochiaceae</taxon>
        <taxon>Microdochium</taxon>
    </lineage>
</organism>
<name>A0A136IMZ3_9PEZI</name>
<keyword evidence="1" id="KW-0175">Coiled coil</keyword>
<dbReference type="EMBL" id="KQ964269">
    <property type="protein sequence ID" value="KXJ86325.1"/>
    <property type="molecule type" value="Genomic_DNA"/>
</dbReference>
<reference evidence="4" key="1">
    <citation type="submission" date="2016-02" db="EMBL/GenBank/DDBJ databases">
        <title>Draft genome sequence of Microdochium bolleyi, a fungal endophyte of beachgrass.</title>
        <authorList>
            <consortium name="DOE Joint Genome Institute"/>
            <person name="David A.S."/>
            <person name="May G."/>
            <person name="Haridas S."/>
            <person name="Lim J."/>
            <person name="Wang M."/>
            <person name="Labutti K."/>
            <person name="Lipzen A."/>
            <person name="Barry K."/>
            <person name="Grigoriev I.V."/>
        </authorList>
    </citation>
    <scope>NUCLEOTIDE SEQUENCE [LARGE SCALE GENOMIC DNA]</scope>
    <source>
        <strain evidence="4">J235TASD1</strain>
    </source>
</reference>
<dbReference type="InParanoid" id="A0A136IMZ3"/>
<evidence type="ECO:0000256" key="1">
    <source>
        <dbReference type="SAM" id="Coils"/>
    </source>
</evidence>
<feature type="coiled-coil region" evidence="1">
    <location>
        <begin position="60"/>
        <end position="108"/>
    </location>
</feature>
<dbReference type="STRING" id="196109.A0A136IMZ3"/>
<gene>
    <name evidence="3" type="ORF">Micbo1qcDRAFT_180097</name>
</gene>
<protein>
    <submittedName>
        <fullName evidence="3">Uncharacterized protein</fullName>
    </submittedName>
</protein>
<evidence type="ECO:0000313" key="4">
    <source>
        <dbReference type="Proteomes" id="UP000070501"/>
    </source>
</evidence>
<proteinExistence type="predicted"/>
<sequence>MSSPRINIRSESRHHVSPRQQTAGLLPGQVAPNRHALSSRVTRSSRASQSSINQTHREILIKWNQDCEEFKQKIEVKKERERRKEQSLERLQDELLQRQLQLEKSETANAKYREEISKRDVRDARWRRKASDWANREHELSSRVTKLQHKIVGQEQKLHAAQDAAKSIMEESRSYAMSDDDIRMQLAAMAGDWKDWVRQFAHKDVGLLKTLHPADAAELQQSIAGFAVTEGDWLQKNLFDGPRTKGTPGLLLQGMLATFISVNILASWDTTLQSVRAQFVGSNASEMTADSQVSTIAELFNTMRMCDEKSGHQIRATIIRTITRAGLNAPGEGDSPRAEKARRCRRDISNRHADEFLSGPARFLFKELDAGAADLREVRLTELIEQALVMSSQLWSQRSVVYQSAMRFFDGTMPQDHHFTEPHKSQLRLVDEIEDEYYNLPLGMVIQPAIVAVGTEDGQRYDKVTRVWLKAQTWRIPRPAE</sequence>
<evidence type="ECO:0000313" key="3">
    <source>
        <dbReference type="EMBL" id="KXJ86325.1"/>
    </source>
</evidence>
<dbReference type="OrthoDB" id="4156714at2759"/>
<feature type="region of interest" description="Disordered" evidence="2">
    <location>
        <begin position="1"/>
        <end position="26"/>
    </location>
</feature>
<dbReference type="AlphaFoldDB" id="A0A136IMZ3"/>
<dbReference type="Proteomes" id="UP000070501">
    <property type="component" value="Unassembled WGS sequence"/>
</dbReference>